<proteinExistence type="predicted"/>
<reference evidence="3 4" key="1">
    <citation type="submission" date="2019-11" db="EMBL/GenBank/DDBJ databases">
        <title>Whole genome sequence of Oryza granulata.</title>
        <authorList>
            <person name="Li W."/>
        </authorList>
    </citation>
    <scope>NUCLEOTIDE SEQUENCE [LARGE SCALE GENOMIC DNA]</scope>
    <source>
        <strain evidence="4">cv. Menghai</strain>
        <tissue evidence="3">Leaf</tissue>
    </source>
</reference>
<name>A0A6G1DKS9_9ORYZ</name>
<feature type="region of interest" description="Disordered" evidence="1">
    <location>
        <begin position="1"/>
        <end position="23"/>
    </location>
</feature>
<feature type="transmembrane region" description="Helical" evidence="2">
    <location>
        <begin position="33"/>
        <end position="53"/>
    </location>
</feature>
<evidence type="ECO:0000313" key="3">
    <source>
        <dbReference type="EMBL" id="KAF0913026.1"/>
    </source>
</evidence>
<gene>
    <name evidence="3" type="ORF">E2562_019803</name>
</gene>
<dbReference type="Proteomes" id="UP000479710">
    <property type="component" value="Unassembled WGS sequence"/>
</dbReference>
<evidence type="ECO:0000313" key="4">
    <source>
        <dbReference type="Proteomes" id="UP000479710"/>
    </source>
</evidence>
<feature type="non-terminal residue" evidence="3">
    <location>
        <position position="240"/>
    </location>
</feature>
<keyword evidence="4" id="KW-1185">Reference proteome</keyword>
<keyword evidence="2" id="KW-1133">Transmembrane helix</keyword>
<dbReference type="PANTHER" id="PTHR46610">
    <property type="entry name" value="OS05G0181300 PROTEIN"/>
    <property type="match status" value="1"/>
</dbReference>
<dbReference type="InterPro" id="IPR045501">
    <property type="entry name" value="DUF6490"/>
</dbReference>
<evidence type="ECO:0000256" key="1">
    <source>
        <dbReference type="SAM" id="MobiDB-lite"/>
    </source>
</evidence>
<dbReference type="EMBL" id="SPHZ02000006">
    <property type="protein sequence ID" value="KAF0913026.1"/>
    <property type="molecule type" value="Genomic_DNA"/>
</dbReference>
<protein>
    <submittedName>
        <fullName evidence="3">Uncharacterized protein</fullName>
    </submittedName>
</protein>
<evidence type="ECO:0000256" key="2">
    <source>
        <dbReference type="SAM" id="Phobius"/>
    </source>
</evidence>
<keyword evidence="2" id="KW-0812">Transmembrane</keyword>
<feature type="transmembrane region" description="Helical" evidence="2">
    <location>
        <begin position="124"/>
        <end position="142"/>
    </location>
</feature>
<accession>A0A6G1DKS9</accession>
<comment type="caution">
    <text evidence="3">The sequence shown here is derived from an EMBL/GenBank/DDBJ whole genome shotgun (WGS) entry which is preliminary data.</text>
</comment>
<keyword evidence="2" id="KW-0472">Membrane</keyword>
<sequence length="240" mass="27213">MKSKLASPLKSMEQGQLEQPLAHQQPPQHEMGFSLLTLIGFLFLTFNSVMALYRSDRDIPTIAFVVFSYVDLVLLFYCLRLFERTPPESPRRHHIKTAVWLLTAMLTAVFSYKVAAIMPFPVKVLVWAMAGATVLGGFYTFFLHSEQKKPNEGAPGALPCLNSPLEQKRETRKATLELWVLGDHLCSRPRLGYQLQRFLRRRLLGKPLPNGFNVCPWVDRLGHCQGLGHAGNNMLIRVPL</sequence>
<dbReference type="OrthoDB" id="590545at2759"/>
<organism evidence="3 4">
    <name type="scientific">Oryza meyeriana var. granulata</name>
    <dbReference type="NCBI Taxonomy" id="110450"/>
    <lineage>
        <taxon>Eukaryota</taxon>
        <taxon>Viridiplantae</taxon>
        <taxon>Streptophyta</taxon>
        <taxon>Embryophyta</taxon>
        <taxon>Tracheophyta</taxon>
        <taxon>Spermatophyta</taxon>
        <taxon>Magnoliopsida</taxon>
        <taxon>Liliopsida</taxon>
        <taxon>Poales</taxon>
        <taxon>Poaceae</taxon>
        <taxon>BOP clade</taxon>
        <taxon>Oryzoideae</taxon>
        <taxon>Oryzeae</taxon>
        <taxon>Oryzinae</taxon>
        <taxon>Oryza</taxon>
        <taxon>Oryza meyeriana</taxon>
    </lineage>
</organism>
<feature type="transmembrane region" description="Helical" evidence="2">
    <location>
        <begin position="59"/>
        <end position="79"/>
    </location>
</feature>
<feature type="transmembrane region" description="Helical" evidence="2">
    <location>
        <begin position="99"/>
        <end position="118"/>
    </location>
</feature>
<dbReference type="PANTHER" id="PTHR46610:SF7">
    <property type="entry name" value="OS02G0216300 PROTEIN"/>
    <property type="match status" value="1"/>
</dbReference>
<dbReference type="AlphaFoldDB" id="A0A6G1DKS9"/>
<dbReference type="Pfam" id="PF20100">
    <property type="entry name" value="DUF6490"/>
    <property type="match status" value="1"/>
</dbReference>